<dbReference type="PANTHER" id="PTHR10174">
    <property type="entry name" value="ALPHA-TOCOPHEROL TRANSFER PROTEIN-RELATED"/>
    <property type="match status" value="1"/>
</dbReference>
<organism evidence="2 3">
    <name type="scientific">Folsomia candida</name>
    <name type="common">Springtail</name>
    <dbReference type="NCBI Taxonomy" id="158441"/>
    <lineage>
        <taxon>Eukaryota</taxon>
        <taxon>Metazoa</taxon>
        <taxon>Ecdysozoa</taxon>
        <taxon>Arthropoda</taxon>
        <taxon>Hexapoda</taxon>
        <taxon>Collembola</taxon>
        <taxon>Entomobryomorpha</taxon>
        <taxon>Isotomoidea</taxon>
        <taxon>Isotomidae</taxon>
        <taxon>Proisotominae</taxon>
        <taxon>Folsomia</taxon>
    </lineage>
</organism>
<comment type="caution">
    <text evidence="2">The sequence shown here is derived from an EMBL/GenBank/DDBJ whole genome shotgun (WGS) entry which is preliminary data.</text>
</comment>
<protein>
    <submittedName>
        <fullName evidence="2">Alpha-tocopherol transfer protein-like</fullName>
    </submittedName>
</protein>
<dbReference type="OrthoDB" id="6682367at2759"/>
<feature type="domain" description="CRAL-TRIO" evidence="1">
    <location>
        <begin position="87"/>
        <end position="170"/>
    </location>
</feature>
<keyword evidence="3" id="KW-1185">Reference proteome</keyword>
<name>A0A226EAX2_FOLCA</name>
<dbReference type="OMA" id="RNDMEKT"/>
<evidence type="ECO:0000313" key="3">
    <source>
        <dbReference type="Proteomes" id="UP000198287"/>
    </source>
</evidence>
<evidence type="ECO:0000259" key="1">
    <source>
        <dbReference type="Pfam" id="PF00650"/>
    </source>
</evidence>
<gene>
    <name evidence="2" type="ORF">Fcan01_10564</name>
</gene>
<dbReference type="GO" id="GO:1902936">
    <property type="term" value="F:phosphatidylinositol bisphosphate binding"/>
    <property type="evidence" value="ECO:0007669"/>
    <property type="project" value="TreeGrafter"/>
</dbReference>
<dbReference type="SUPFAM" id="SSF52087">
    <property type="entry name" value="CRAL/TRIO domain"/>
    <property type="match status" value="1"/>
</dbReference>
<dbReference type="Pfam" id="PF00650">
    <property type="entry name" value="CRAL_TRIO"/>
    <property type="match status" value="1"/>
</dbReference>
<dbReference type="InterPro" id="IPR036273">
    <property type="entry name" value="CRAL/TRIO_N_dom_sf"/>
</dbReference>
<proteinExistence type="predicted"/>
<dbReference type="EMBL" id="LNIX01000005">
    <property type="protein sequence ID" value="OXA54705.1"/>
    <property type="molecule type" value="Genomic_DNA"/>
</dbReference>
<dbReference type="InterPro" id="IPR001251">
    <property type="entry name" value="CRAL-TRIO_dom"/>
</dbReference>
<dbReference type="GO" id="GO:0016020">
    <property type="term" value="C:membrane"/>
    <property type="evidence" value="ECO:0007669"/>
    <property type="project" value="TreeGrafter"/>
</dbReference>
<dbReference type="PANTHER" id="PTHR10174:SF130">
    <property type="entry name" value="ALPHA-TOCOPHEROL TRANSFER PROTEIN-LIKE"/>
    <property type="match status" value="1"/>
</dbReference>
<dbReference type="AlphaFoldDB" id="A0A226EAX2"/>
<evidence type="ECO:0000313" key="2">
    <source>
        <dbReference type="EMBL" id="OXA54705.1"/>
    </source>
</evidence>
<sequence>MCNIIPVETGSVLLKELKERIKDNEKLHNFADIFDDKLLVGFLRGKRNDMEKTVACLEHFVYVRTEKYPIFTQTYLPSTVTMLDKDLFNILRHPDPNGRVVGVVQMCKWNPSIAPIEDAIATGMFVLDEGIRTYFSTGNELVLLFDCNGLTLSHARTITPRIAILLVNMFVVRKEER</sequence>
<dbReference type="InterPro" id="IPR036865">
    <property type="entry name" value="CRAL-TRIO_dom_sf"/>
</dbReference>
<dbReference type="SUPFAM" id="SSF46938">
    <property type="entry name" value="CRAL/TRIO N-terminal domain"/>
    <property type="match status" value="1"/>
</dbReference>
<dbReference type="Proteomes" id="UP000198287">
    <property type="component" value="Unassembled WGS sequence"/>
</dbReference>
<dbReference type="Gene3D" id="1.10.8.20">
    <property type="entry name" value="N-terminal domain of phosphatidylinositol transfer protein sec14p"/>
    <property type="match status" value="1"/>
</dbReference>
<dbReference type="Gene3D" id="3.40.525.10">
    <property type="entry name" value="CRAL-TRIO lipid binding domain"/>
    <property type="match status" value="1"/>
</dbReference>
<accession>A0A226EAX2</accession>
<reference evidence="2 3" key="1">
    <citation type="submission" date="2015-12" db="EMBL/GenBank/DDBJ databases">
        <title>The genome of Folsomia candida.</title>
        <authorList>
            <person name="Faddeeva A."/>
            <person name="Derks M.F."/>
            <person name="Anvar Y."/>
            <person name="Smit S."/>
            <person name="Van Straalen N."/>
            <person name="Roelofs D."/>
        </authorList>
    </citation>
    <scope>NUCLEOTIDE SEQUENCE [LARGE SCALE GENOMIC DNA]</scope>
    <source>
        <strain evidence="2 3">VU population</strain>
        <tissue evidence="2">Whole body</tissue>
    </source>
</reference>